<proteinExistence type="predicted"/>
<dbReference type="AlphaFoldDB" id="G8NSJ6"/>
<feature type="transmembrane region" description="Helical" evidence="7">
    <location>
        <begin position="50"/>
        <end position="71"/>
    </location>
</feature>
<feature type="domain" description="TonB-dependent transporter Oar-like beta-barrel" evidence="8">
    <location>
        <begin position="293"/>
        <end position="1206"/>
    </location>
</feature>
<keyword evidence="6" id="KW-0998">Cell outer membrane</keyword>
<dbReference type="Gene3D" id="2.60.40.1120">
    <property type="entry name" value="Carboxypeptidase-like, regulatory domain"/>
    <property type="match status" value="1"/>
</dbReference>
<dbReference type="InterPro" id="IPR036942">
    <property type="entry name" value="Beta-barrel_TonB_sf"/>
</dbReference>
<keyword evidence="10" id="KW-1185">Reference proteome</keyword>
<dbReference type="InterPro" id="IPR039426">
    <property type="entry name" value="TonB-dep_rcpt-like"/>
</dbReference>
<dbReference type="OrthoDB" id="97893at2"/>
<dbReference type="GO" id="GO:0009279">
    <property type="term" value="C:cell outer membrane"/>
    <property type="evidence" value="ECO:0007669"/>
    <property type="project" value="UniProtKB-SubCell"/>
</dbReference>
<reference evidence="9 10" key="1">
    <citation type="submission" date="2011-11" db="EMBL/GenBank/DDBJ databases">
        <title>Complete sequence of Granulicella mallensis MP5ACTX8.</title>
        <authorList>
            <consortium name="US DOE Joint Genome Institute"/>
            <person name="Lucas S."/>
            <person name="Copeland A."/>
            <person name="Lapidus A."/>
            <person name="Cheng J.-F."/>
            <person name="Goodwin L."/>
            <person name="Pitluck S."/>
            <person name="Peters L."/>
            <person name="Lu M."/>
            <person name="Detter J.C."/>
            <person name="Han C."/>
            <person name="Tapia R."/>
            <person name="Land M."/>
            <person name="Hauser L."/>
            <person name="Kyrpides N."/>
            <person name="Ivanova N."/>
            <person name="Mikhailova N."/>
            <person name="Pagani I."/>
            <person name="Rawat S."/>
            <person name="Mannisto M."/>
            <person name="Haggblom M."/>
            <person name="Woyke T."/>
        </authorList>
    </citation>
    <scope>NUCLEOTIDE SEQUENCE [LARGE SCALE GENOMIC DNA]</scope>
    <source>
        <strain evidence="10">ATCC BAA-1857 / DSM 23137 / MP5ACTX8</strain>
    </source>
</reference>
<keyword evidence="4 7" id="KW-0812">Transmembrane</keyword>
<dbReference type="PANTHER" id="PTHR30069">
    <property type="entry name" value="TONB-DEPENDENT OUTER MEMBRANE RECEPTOR"/>
    <property type="match status" value="1"/>
</dbReference>
<dbReference type="GO" id="GO:0044718">
    <property type="term" value="P:siderophore transmembrane transport"/>
    <property type="evidence" value="ECO:0007669"/>
    <property type="project" value="TreeGrafter"/>
</dbReference>
<dbReference type="InterPro" id="IPR013784">
    <property type="entry name" value="Carb-bd-like_fold"/>
</dbReference>
<dbReference type="eggNOG" id="COG4932">
    <property type="taxonomic scope" value="Bacteria"/>
</dbReference>
<dbReference type="SUPFAM" id="SSF49452">
    <property type="entry name" value="Starch-binding domain-like"/>
    <property type="match status" value="1"/>
</dbReference>
<dbReference type="KEGG" id="gma:AciX8_4297"/>
<dbReference type="Gene3D" id="2.40.170.20">
    <property type="entry name" value="TonB-dependent receptor, beta-barrel domain"/>
    <property type="match status" value="1"/>
</dbReference>
<dbReference type="SUPFAM" id="SSF56935">
    <property type="entry name" value="Porins"/>
    <property type="match status" value="1"/>
</dbReference>
<dbReference type="InterPro" id="IPR057601">
    <property type="entry name" value="Oar-like_b-barrel"/>
</dbReference>
<dbReference type="Pfam" id="PF25183">
    <property type="entry name" value="OMP_b-brl_4"/>
    <property type="match status" value="1"/>
</dbReference>
<keyword evidence="2" id="KW-0813">Transport</keyword>
<organism evidence="9 10">
    <name type="scientific">Granulicella mallensis (strain ATCC BAA-1857 / DSM 23137 / MP5ACTX8)</name>
    <dbReference type="NCBI Taxonomy" id="682795"/>
    <lineage>
        <taxon>Bacteria</taxon>
        <taxon>Pseudomonadati</taxon>
        <taxon>Acidobacteriota</taxon>
        <taxon>Terriglobia</taxon>
        <taxon>Terriglobales</taxon>
        <taxon>Acidobacteriaceae</taxon>
        <taxon>Granulicella</taxon>
    </lineage>
</organism>
<evidence type="ECO:0000256" key="3">
    <source>
        <dbReference type="ARBA" id="ARBA00022452"/>
    </source>
</evidence>
<sequence length="1230" mass="131945">MRDLKTAQTSYIACSTRSTTLSKTSLQFRQLWNQSLSNPTQHLQKSSFKLSLFIFLFAIVSALLSGTAAYAQLDQGTLAGTVHDSTGASIPNATVTLVDEATGLSLVRKSDNEGIFTFTPIKIGSYKVTVSAQGFSKAEQKGLVVNASARIEVPITLAAGSVTETVEVTTDPAALQTDNSSTGATISAAAIVQTPLVNRNPIFIAQLTPGVAPAAQGTRGTNGGDFSANGQRTGQNNYIFDGVDNNAMLVDEPSGAMYVIKPIPESLAEFKVQTSSYNAELGRAAGAVVIASMKSGSNQIHGTLWEYWRNDILNARDYFEATKPKYRQNQFGAAIGGPILKDKLFVFGDVEGNRVIFGQSSINTVPTLKMRTGDFSELLSATDTGGSPKTLYAAGTDSSINPHPVPLQCNGQINVICPAQIDTVAQGLFNLLPAPNFGAPGQTYSNYQFLGGAKDNTVQYDGRLDWNLSQKDQIFTKYSVVNEQQTYPSPFGILDGSGFGTSGNVTDKARQFTLSETHFFTSTLANEFRVGYNWINAQYAQPNSNTDLSPQFGLGGIPFEAGNGGLPFFDFGGGQNLGTSTNPNPTSFGSAQYLPTNEFENVAQLLDNVSKTIGKHSLKVGFNLQRIRIQTLQIPQARGYYKFDGKYTEDQANQAHSGFGGADFLLDQMDTASVSNFSLVHDQRWYRSAYFQDDWRVSANLTLNMGVRYDYFQPFVELDGRQANFLIDYSNNTATYLLPNAAKQYPLPQAFLNELAANNVPVVYDSNPALTNAQKANFGPRIGFAYSATDKLVVRGGYGIFFGGFENVGFSPNLALNAPFLFTSNFNSGICTPGNCATNGLTLENGFSAALSAGLSNFITTPGINMYPKTLKTAYTQGFNLAVQQQLAGNSTVTVAYVGALGVHITSNPSANQIPNLLPPGASVQNARPFNQFSGGGLEDNEGSSNFNSLQVTGEHRSKGGLYFMANYTWSKSLDDTTQPLGGTNSSNYRNWRQLGYGFDYGPTATDTRHRFVLNTQYQLPVGSGRKYLNQSRVLDALVGGFNLSLLFRVETGQPNLVTAGNNPTNGVGNADAVRIGDPFATGGSNPDPSVVCATKTRTVKTWFNPCAYTNPPVAVAPPAPGVPLGPNQVSIADNGGIAAYGPPLRQVVYGPGYNRVDLSLSKTFLLWHQTSLDFRADLYNALNTPTYGPPNTTVGSGFGQISSTRFGGSGIAAESPDARVAQFSGKFHF</sequence>
<keyword evidence="5 7" id="KW-0472">Membrane</keyword>
<dbReference type="GO" id="GO:0015344">
    <property type="term" value="F:siderophore uptake transmembrane transporter activity"/>
    <property type="evidence" value="ECO:0007669"/>
    <property type="project" value="TreeGrafter"/>
</dbReference>
<dbReference type="STRING" id="682795.AciX8_4297"/>
<evidence type="ECO:0000313" key="9">
    <source>
        <dbReference type="EMBL" id="AEU38572.1"/>
    </source>
</evidence>
<dbReference type="EMBL" id="CP003130">
    <property type="protein sequence ID" value="AEU38572.1"/>
    <property type="molecule type" value="Genomic_DNA"/>
</dbReference>
<evidence type="ECO:0000313" key="10">
    <source>
        <dbReference type="Proteomes" id="UP000007113"/>
    </source>
</evidence>
<dbReference type="HOGENOM" id="CLU_006298_0_0_0"/>
<gene>
    <name evidence="9" type="ordered locus">AciX8_4297</name>
</gene>
<evidence type="ECO:0000256" key="2">
    <source>
        <dbReference type="ARBA" id="ARBA00022448"/>
    </source>
</evidence>
<keyword evidence="3" id="KW-1134">Transmembrane beta strand</keyword>
<keyword evidence="7" id="KW-1133">Transmembrane helix</keyword>
<evidence type="ECO:0000256" key="4">
    <source>
        <dbReference type="ARBA" id="ARBA00022692"/>
    </source>
</evidence>
<evidence type="ECO:0000259" key="8">
    <source>
        <dbReference type="Pfam" id="PF25183"/>
    </source>
</evidence>
<dbReference type="Pfam" id="PF13620">
    <property type="entry name" value="CarboxypepD_reg"/>
    <property type="match status" value="1"/>
</dbReference>
<evidence type="ECO:0000256" key="7">
    <source>
        <dbReference type="SAM" id="Phobius"/>
    </source>
</evidence>
<accession>G8NSJ6</accession>
<comment type="subcellular location">
    <subcellularLocation>
        <location evidence="1">Cell outer membrane</location>
        <topology evidence="1">Multi-pass membrane protein</topology>
    </subcellularLocation>
</comment>
<protein>
    <submittedName>
        <fullName evidence="9">TonB-dependent receptor plug</fullName>
    </submittedName>
</protein>
<dbReference type="PANTHER" id="PTHR30069:SF46">
    <property type="entry name" value="OAR PROTEIN"/>
    <property type="match status" value="1"/>
</dbReference>
<evidence type="ECO:0000256" key="1">
    <source>
        <dbReference type="ARBA" id="ARBA00004571"/>
    </source>
</evidence>
<keyword evidence="9" id="KW-0675">Receptor</keyword>
<evidence type="ECO:0000256" key="6">
    <source>
        <dbReference type="ARBA" id="ARBA00023237"/>
    </source>
</evidence>
<dbReference type="GO" id="GO:0030246">
    <property type="term" value="F:carbohydrate binding"/>
    <property type="evidence" value="ECO:0007669"/>
    <property type="project" value="InterPro"/>
</dbReference>
<dbReference type="Proteomes" id="UP000007113">
    <property type="component" value="Chromosome"/>
</dbReference>
<name>G8NSJ6_GRAMM</name>
<evidence type="ECO:0000256" key="5">
    <source>
        <dbReference type="ARBA" id="ARBA00023136"/>
    </source>
</evidence>